<reference evidence="1 2" key="1">
    <citation type="submission" date="2019-09" db="EMBL/GenBank/DDBJ databases">
        <title>Characterization of the phylogenetic diversity of two novel species belonging to the genus Bifidobacterium: Bifidobacterium cebidarum sp. nov. and Bifidobacterium leontopitheci sp. nov.</title>
        <authorList>
            <person name="Lugli G.A."/>
            <person name="Duranti S."/>
            <person name="Milani C."/>
            <person name="Turroni F."/>
            <person name="Ventura M."/>
        </authorList>
    </citation>
    <scope>NUCLEOTIDE SEQUENCE [LARGE SCALE GENOMIC DNA]</scope>
    <source>
        <strain evidence="1 2">DSM 100238</strain>
    </source>
</reference>
<gene>
    <name evidence="1" type="ORF">DSM100238_1856</name>
</gene>
<name>A0A6A2WBQ7_9BIFI</name>
<dbReference type="Proteomes" id="UP000440041">
    <property type="component" value="Unassembled WGS sequence"/>
</dbReference>
<protein>
    <submittedName>
        <fullName evidence="1">Uncharacterized protein</fullName>
    </submittedName>
</protein>
<dbReference type="RefSeq" id="WP_152356355.1">
    <property type="nucleotide sequence ID" value="NZ_WBSO01000034.1"/>
</dbReference>
<accession>A0A6A2WBQ7</accession>
<sequence length="94" mass="10178">MVGLVLVIIGYVIAIAWAVWRAIRVPSMTLPEHLIPLEPDTVTFPSVLMSGVAASPVTGPTHMLRRAGFLPMVIAMPFASLTPATDIKFMHPDK</sequence>
<proteinExistence type="predicted"/>
<dbReference type="AlphaFoldDB" id="A0A6A2WBQ7"/>
<organism evidence="1 2">
    <name type="scientific">Bifidobacterium apri</name>
    <dbReference type="NCBI Taxonomy" id="1769423"/>
    <lineage>
        <taxon>Bacteria</taxon>
        <taxon>Bacillati</taxon>
        <taxon>Actinomycetota</taxon>
        <taxon>Actinomycetes</taxon>
        <taxon>Bifidobacteriales</taxon>
        <taxon>Bifidobacteriaceae</taxon>
        <taxon>Bifidobacterium</taxon>
    </lineage>
</organism>
<evidence type="ECO:0000313" key="1">
    <source>
        <dbReference type="EMBL" id="KAB8290643.1"/>
    </source>
</evidence>
<keyword evidence="2" id="KW-1185">Reference proteome</keyword>
<comment type="caution">
    <text evidence="1">The sequence shown here is derived from an EMBL/GenBank/DDBJ whole genome shotgun (WGS) entry which is preliminary data.</text>
</comment>
<dbReference type="EMBL" id="WBSO01000034">
    <property type="protein sequence ID" value="KAB8290643.1"/>
    <property type="molecule type" value="Genomic_DNA"/>
</dbReference>
<evidence type="ECO:0000313" key="2">
    <source>
        <dbReference type="Proteomes" id="UP000440041"/>
    </source>
</evidence>